<organism evidence="1 2">
    <name type="scientific">Scomber scombrus</name>
    <name type="common">Atlantic mackerel</name>
    <name type="synonym">Scomber vernalis</name>
    <dbReference type="NCBI Taxonomy" id="13677"/>
    <lineage>
        <taxon>Eukaryota</taxon>
        <taxon>Metazoa</taxon>
        <taxon>Chordata</taxon>
        <taxon>Craniata</taxon>
        <taxon>Vertebrata</taxon>
        <taxon>Euteleostomi</taxon>
        <taxon>Actinopterygii</taxon>
        <taxon>Neopterygii</taxon>
        <taxon>Teleostei</taxon>
        <taxon>Neoteleostei</taxon>
        <taxon>Acanthomorphata</taxon>
        <taxon>Pelagiaria</taxon>
        <taxon>Scombriformes</taxon>
        <taxon>Scombridae</taxon>
        <taxon>Scomber</taxon>
    </lineage>
</organism>
<name>A0AAV1Q7C5_SCOSC</name>
<proteinExistence type="predicted"/>
<accession>A0AAV1Q7C5</accession>
<evidence type="ECO:0000313" key="2">
    <source>
        <dbReference type="Proteomes" id="UP001314229"/>
    </source>
</evidence>
<dbReference type="AlphaFoldDB" id="A0AAV1Q7C5"/>
<sequence>MEVVESGANEEYRVQVTSKKKVTEQLEKYKEVLKTALKGQTEEVKQALLSELLANFEAAVQDNVLVNGLPWEEAPDVEEDEADDLESQLDDNIVEATRRRRAYPKKILRHAVHSLKADRKLMGLYENTAKPQEAFKDPEQESIMNDLSAAAPGVVKQAIQAIKSINSLQKQAEGLCEILDMKPSLASLEIHGEVFGCGRRPIRRSAAPCEES</sequence>
<keyword evidence="2" id="KW-1185">Reference proteome</keyword>
<comment type="caution">
    <text evidence="1">The sequence shown here is derived from an EMBL/GenBank/DDBJ whole genome shotgun (WGS) entry which is preliminary data.</text>
</comment>
<dbReference type="GO" id="GO:0000444">
    <property type="term" value="C:MIS12/MIND type complex"/>
    <property type="evidence" value="ECO:0007669"/>
    <property type="project" value="TreeGrafter"/>
</dbReference>
<dbReference type="Proteomes" id="UP001314229">
    <property type="component" value="Unassembled WGS sequence"/>
</dbReference>
<gene>
    <name evidence="1" type="ORF">FSCOSCO3_A002991</name>
</gene>
<reference evidence="1 2" key="1">
    <citation type="submission" date="2024-01" db="EMBL/GenBank/DDBJ databases">
        <authorList>
            <person name="Alioto T."/>
            <person name="Alioto T."/>
            <person name="Gomez Garrido J."/>
        </authorList>
    </citation>
    <scope>NUCLEOTIDE SEQUENCE [LARGE SCALE GENOMIC DNA]</scope>
</reference>
<dbReference type="InterPro" id="IPR013950">
    <property type="entry name" value="Mis14/Nsl1"/>
</dbReference>
<dbReference type="EMBL" id="CAWUFR010000571">
    <property type="protein sequence ID" value="CAK6979353.1"/>
    <property type="molecule type" value="Genomic_DNA"/>
</dbReference>
<dbReference type="GO" id="GO:0000070">
    <property type="term" value="P:mitotic sister chromatid segregation"/>
    <property type="evidence" value="ECO:0007669"/>
    <property type="project" value="InterPro"/>
</dbReference>
<dbReference type="PANTHER" id="PTHR31749">
    <property type="entry name" value="KINETOCHORE-ASSOCIATED PROTEIN NSL1 HOMOLOG"/>
    <property type="match status" value="1"/>
</dbReference>
<dbReference type="Pfam" id="PF08641">
    <property type="entry name" value="Mis14"/>
    <property type="match status" value="1"/>
</dbReference>
<protein>
    <submittedName>
        <fullName evidence="1">Kinetochore-associated protein NSL1 homolog</fullName>
    </submittedName>
</protein>
<dbReference type="PANTHER" id="PTHR31749:SF3">
    <property type="entry name" value="KINETOCHORE-ASSOCIATED PROTEIN NSL1 HOMOLOG"/>
    <property type="match status" value="1"/>
</dbReference>
<evidence type="ECO:0000313" key="1">
    <source>
        <dbReference type="EMBL" id="CAK6979353.1"/>
    </source>
</evidence>